<organism evidence="1 2">
    <name type="scientific">Fusarium torulosum</name>
    <dbReference type="NCBI Taxonomy" id="33205"/>
    <lineage>
        <taxon>Eukaryota</taxon>
        <taxon>Fungi</taxon>
        <taxon>Dikarya</taxon>
        <taxon>Ascomycota</taxon>
        <taxon>Pezizomycotina</taxon>
        <taxon>Sordariomycetes</taxon>
        <taxon>Hypocreomycetidae</taxon>
        <taxon>Hypocreales</taxon>
        <taxon>Nectriaceae</taxon>
        <taxon>Fusarium</taxon>
    </lineage>
</organism>
<dbReference type="Proteomes" id="UP001187734">
    <property type="component" value="Unassembled WGS sequence"/>
</dbReference>
<evidence type="ECO:0000313" key="2">
    <source>
        <dbReference type="Proteomes" id="UP001187734"/>
    </source>
</evidence>
<gene>
    <name evidence="1" type="ORF">FTOL_13670</name>
</gene>
<evidence type="ECO:0000313" key="1">
    <source>
        <dbReference type="EMBL" id="SPJ92216.1"/>
    </source>
</evidence>
<proteinExistence type="predicted"/>
<sequence>MTWALLSVDMIDYLVVETSRQWSGRNRERVNKPQVRHLSVDAVGHQEARMGRPWRGWKLMRANRPEAKPVPYTGIRHAAGRLFSERGERQEYMLVGGRRNQVFGDKEVNGSCGTATKRFFLQSR</sequence>
<comment type="caution">
    <text evidence="1">The sequence shown here is derived from an EMBL/GenBank/DDBJ whole genome shotgun (WGS) entry which is preliminary data.</text>
</comment>
<protein>
    <submittedName>
        <fullName evidence="1">Uncharacterized protein</fullName>
    </submittedName>
</protein>
<reference evidence="1" key="1">
    <citation type="submission" date="2018-03" db="EMBL/GenBank/DDBJ databases">
        <authorList>
            <person name="Guldener U."/>
        </authorList>
    </citation>
    <scope>NUCLEOTIDE SEQUENCE</scope>
</reference>
<keyword evidence="2" id="KW-1185">Reference proteome</keyword>
<dbReference type="EMBL" id="ONZP01000939">
    <property type="protein sequence ID" value="SPJ92216.1"/>
    <property type="molecule type" value="Genomic_DNA"/>
</dbReference>
<accession>A0AAE8MP80</accession>
<name>A0AAE8MP80_9HYPO</name>
<dbReference type="AlphaFoldDB" id="A0AAE8MP80"/>